<keyword evidence="13" id="KW-0675">Receptor</keyword>
<evidence type="ECO:0000256" key="9">
    <source>
        <dbReference type="RuleBase" id="RU003357"/>
    </source>
</evidence>
<reference evidence="13 14" key="1">
    <citation type="submission" date="2016-07" db="EMBL/GenBank/DDBJ databases">
        <title>Draft genome of Scalindua rubra, obtained from a brine-seawater interface in the Red Sea, sheds light on salt adaptation in anammox bacteria.</title>
        <authorList>
            <person name="Speth D.R."/>
            <person name="Lagkouvardos I."/>
            <person name="Wang Y."/>
            <person name="Qian P.-Y."/>
            <person name="Dutilh B.E."/>
            <person name="Jetten M.S."/>
        </authorList>
    </citation>
    <scope>NUCLEOTIDE SEQUENCE [LARGE SCALE GENOMIC DNA]</scope>
    <source>
        <strain evidence="13">BSI-1</strain>
    </source>
</reference>
<protein>
    <submittedName>
        <fullName evidence="13">Ferric enterobactin receptor FepA</fullName>
    </submittedName>
</protein>
<dbReference type="GO" id="GO:0009279">
    <property type="term" value="C:cell outer membrane"/>
    <property type="evidence" value="ECO:0007669"/>
    <property type="project" value="UniProtKB-SubCell"/>
</dbReference>
<evidence type="ECO:0000259" key="11">
    <source>
        <dbReference type="Pfam" id="PF00593"/>
    </source>
</evidence>
<comment type="similarity">
    <text evidence="8 9">Belongs to the TonB-dependent receptor family.</text>
</comment>
<evidence type="ECO:0000256" key="3">
    <source>
        <dbReference type="ARBA" id="ARBA00022452"/>
    </source>
</evidence>
<keyword evidence="2 8" id="KW-0813">Transport</keyword>
<keyword evidence="5 9" id="KW-0798">TonB box</keyword>
<dbReference type="PANTHER" id="PTHR30442">
    <property type="entry name" value="IRON III DICITRATE TRANSPORT PROTEIN FECA"/>
    <property type="match status" value="1"/>
</dbReference>
<comment type="caution">
    <text evidence="13">The sequence shown here is derived from an EMBL/GenBank/DDBJ whole genome shotgun (WGS) entry which is preliminary data.</text>
</comment>
<sequence length="744" mass="83030">MIKRTGLIVLLIFLIFGMSGNLIFADSQEDLKKENEALKRELARARLLLAKNETTTASDSSSDTESEEKDKKKEEKVELEEVIVKAKVPPTARPLPDKYKDHPASVTVVPREEIERFHYTSLDQILKRIPGFNPQVRDTRGLFPAFSARGTDPFGSGSVKVLVDGAPIGANLSDPGVRYFVPTTEEMEKIEVIKGANTIRYGEQAIGGVVNMITRPIPEVPELRMNSSFNSRGTSDSSVSYGRRHGTMGYRLGYHRTVGDHFREHDNYTEDTGSLRLAFDPDLKTNVALTLNYYRLDAEVPGGLTKDQFHEDETQARNLDDNWEINRFSGTLSLKRTLSEVSMVEANIIGNNLDRTFYGTNATRLDSKLIGADLAHTLTTQLYRMDNTLVTGLAIEVDRRDSLRTSLSAPGGKIGTTIGHNTVDDLLIAPYFLNKLKIAEPLTLTGGVRYVTLDTQFRDKFNTKEADKTFDEILWSVGATYRPIEHLTFFGNVQRTFQVPTRQSFTTGGNFVGITFGQEDTDAQTAIQYDVGLRASPAEWLSLDLTVFRIDYDDRATTTDVDGDGINDLVNIGETRHQGVEARIDLGIGMMLEKFTGRSLPGLSGLGMFTNLALLDAEIRKFKDNLSGNDVPYSPDVVAGWGMVYAHPRGFSANIEGLFTDDQFSDAENTREGTADGRRGIIPDRTVWNLTLEQDLPWRKKGGQKRNVYISVRNIFDRKYIETRLSRITPGLPRTITGGISWSF</sequence>
<organism evidence="13 14">
    <name type="scientific">Candidatus Scalindua rubra</name>
    <dbReference type="NCBI Taxonomy" id="1872076"/>
    <lineage>
        <taxon>Bacteria</taxon>
        <taxon>Pseudomonadati</taxon>
        <taxon>Planctomycetota</taxon>
        <taxon>Candidatus Brocadiia</taxon>
        <taxon>Candidatus Brocadiales</taxon>
        <taxon>Candidatus Scalinduaceae</taxon>
        <taxon>Candidatus Scalindua</taxon>
    </lineage>
</organism>
<evidence type="ECO:0000256" key="2">
    <source>
        <dbReference type="ARBA" id="ARBA00022448"/>
    </source>
</evidence>
<evidence type="ECO:0000313" key="13">
    <source>
        <dbReference type="EMBL" id="ODS33076.1"/>
    </source>
</evidence>
<evidence type="ECO:0000256" key="4">
    <source>
        <dbReference type="ARBA" id="ARBA00022692"/>
    </source>
</evidence>
<evidence type="ECO:0000256" key="5">
    <source>
        <dbReference type="ARBA" id="ARBA00023077"/>
    </source>
</evidence>
<keyword evidence="6 8" id="KW-0472">Membrane</keyword>
<keyword evidence="3 8" id="KW-1134">Transmembrane beta strand</keyword>
<evidence type="ECO:0000256" key="1">
    <source>
        <dbReference type="ARBA" id="ARBA00004571"/>
    </source>
</evidence>
<proteinExistence type="inferred from homology"/>
<dbReference type="Pfam" id="PF00593">
    <property type="entry name" value="TonB_dep_Rec_b-barrel"/>
    <property type="match status" value="1"/>
</dbReference>
<accession>A0A1E3XBS9</accession>
<dbReference type="Gene3D" id="2.40.170.20">
    <property type="entry name" value="TonB-dependent receptor, beta-barrel domain"/>
    <property type="match status" value="1"/>
</dbReference>
<comment type="subcellular location">
    <subcellularLocation>
        <location evidence="1 8">Cell outer membrane</location>
        <topology evidence="1 8">Multi-pass membrane protein</topology>
    </subcellularLocation>
</comment>
<dbReference type="InterPro" id="IPR000531">
    <property type="entry name" value="Beta-barrel_TonB"/>
</dbReference>
<dbReference type="InterPro" id="IPR036942">
    <property type="entry name" value="Beta-barrel_TonB_sf"/>
</dbReference>
<dbReference type="InterPro" id="IPR037066">
    <property type="entry name" value="Plug_dom_sf"/>
</dbReference>
<dbReference type="SUPFAM" id="SSF56935">
    <property type="entry name" value="Porins"/>
    <property type="match status" value="1"/>
</dbReference>
<dbReference type="GO" id="GO:0033214">
    <property type="term" value="P:siderophore-iron import into cell"/>
    <property type="evidence" value="ECO:0007669"/>
    <property type="project" value="TreeGrafter"/>
</dbReference>
<dbReference type="Gene3D" id="2.170.130.10">
    <property type="entry name" value="TonB-dependent receptor, plug domain"/>
    <property type="match status" value="1"/>
</dbReference>
<gene>
    <name evidence="13" type="primary">fepA</name>
    <name evidence="13" type="ORF">SCARUB_01775</name>
</gene>
<evidence type="ECO:0000256" key="7">
    <source>
        <dbReference type="ARBA" id="ARBA00023237"/>
    </source>
</evidence>
<evidence type="ECO:0000259" key="12">
    <source>
        <dbReference type="Pfam" id="PF07715"/>
    </source>
</evidence>
<dbReference type="Pfam" id="PF07715">
    <property type="entry name" value="Plug"/>
    <property type="match status" value="1"/>
</dbReference>
<dbReference type="Proteomes" id="UP000094056">
    <property type="component" value="Unassembled WGS sequence"/>
</dbReference>
<feature type="domain" description="TonB-dependent receptor plug" evidence="12">
    <location>
        <begin position="100"/>
        <end position="209"/>
    </location>
</feature>
<dbReference type="InterPro" id="IPR039426">
    <property type="entry name" value="TonB-dep_rcpt-like"/>
</dbReference>
<name>A0A1E3XBS9_9BACT</name>
<dbReference type="InterPro" id="IPR012910">
    <property type="entry name" value="Plug_dom"/>
</dbReference>
<dbReference type="CDD" id="cd01347">
    <property type="entry name" value="ligand_gated_channel"/>
    <property type="match status" value="1"/>
</dbReference>
<evidence type="ECO:0000256" key="6">
    <source>
        <dbReference type="ARBA" id="ARBA00023136"/>
    </source>
</evidence>
<feature type="domain" description="TonB-dependent receptor-like beta-barrel" evidence="11">
    <location>
        <begin position="262"/>
        <end position="715"/>
    </location>
</feature>
<evidence type="ECO:0000256" key="10">
    <source>
        <dbReference type="SAM" id="MobiDB-lite"/>
    </source>
</evidence>
<dbReference type="AlphaFoldDB" id="A0A1E3XBS9"/>
<evidence type="ECO:0000313" key="14">
    <source>
        <dbReference type="Proteomes" id="UP000094056"/>
    </source>
</evidence>
<dbReference type="EMBL" id="MAYW01000038">
    <property type="protein sequence ID" value="ODS33076.1"/>
    <property type="molecule type" value="Genomic_DNA"/>
</dbReference>
<feature type="region of interest" description="Disordered" evidence="10">
    <location>
        <begin position="53"/>
        <end position="75"/>
    </location>
</feature>
<keyword evidence="7 8" id="KW-0998">Cell outer membrane</keyword>
<evidence type="ECO:0000256" key="8">
    <source>
        <dbReference type="PROSITE-ProRule" id="PRU01360"/>
    </source>
</evidence>
<dbReference type="PROSITE" id="PS52016">
    <property type="entry name" value="TONB_DEPENDENT_REC_3"/>
    <property type="match status" value="1"/>
</dbReference>
<keyword evidence="4 8" id="KW-0812">Transmembrane</keyword>
<dbReference type="PANTHER" id="PTHR30442:SF0">
    <property type="entry name" value="FE(3+) DICITRATE TRANSPORT PROTEIN FECA"/>
    <property type="match status" value="1"/>
</dbReference>